<name>A0A3N4HN45_ASCIM</name>
<accession>A0A3N4HN45</accession>
<protein>
    <submittedName>
        <fullName evidence="1">Uncharacterized protein</fullName>
    </submittedName>
</protein>
<dbReference type="Proteomes" id="UP000275078">
    <property type="component" value="Unassembled WGS sequence"/>
</dbReference>
<reference evidence="1 2" key="1">
    <citation type="journal article" date="2018" name="Nat. Ecol. Evol.">
        <title>Pezizomycetes genomes reveal the molecular basis of ectomycorrhizal truffle lifestyle.</title>
        <authorList>
            <person name="Murat C."/>
            <person name="Payen T."/>
            <person name="Noel B."/>
            <person name="Kuo A."/>
            <person name="Morin E."/>
            <person name="Chen J."/>
            <person name="Kohler A."/>
            <person name="Krizsan K."/>
            <person name="Balestrini R."/>
            <person name="Da Silva C."/>
            <person name="Montanini B."/>
            <person name="Hainaut M."/>
            <person name="Levati E."/>
            <person name="Barry K.W."/>
            <person name="Belfiori B."/>
            <person name="Cichocki N."/>
            <person name="Clum A."/>
            <person name="Dockter R.B."/>
            <person name="Fauchery L."/>
            <person name="Guy J."/>
            <person name="Iotti M."/>
            <person name="Le Tacon F."/>
            <person name="Lindquist E.A."/>
            <person name="Lipzen A."/>
            <person name="Malagnac F."/>
            <person name="Mello A."/>
            <person name="Molinier V."/>
            <person name="Miyauchi S."/>
            <person name="Poulain J."/>
            <person name="Riccioni C."/>
            <person name="Rubini A."/>
            <person name="Sitrit Y."/>
            <person name="Splivallo R."/>
            <person name="Traeger S."/>
            <person name="Wang M."/>
            <person name="Zifcakova L."/>
            <person name="Wipf D."/>
            <person name="Zambonelli A."/>
            <person name="Paolocci F."/>
            <person name="Nowrousian M."/>
            <person name="Ottonello S."/>
            <person name="Baldrian P."/>
            <person name="Spatafora J.W."/>
            <person name="Henrissat B."/>
            <person name="Nagy L.G."/>
            <person name="Aury J.M."/>
            <person name="Wincker P."/>
            <person name="Grigoriev I.V."/>
            <person name="Bonfante P."/>
            <person name="Martin F.M."/>
        </authorList>
    </citation>
    <scope>NUCLEOTIDE SEQUENCE [LARGE SCALE GENOMIC DNA]</scope>
    <source>
        <strain evidence="1 2">RN42</strain>
    </source>
</reference>
<proteinExistence type="predicted"/>
<gene>
    <name evidence="1" type="ORF">BJ508DRAFT_23850</name>
</gene>
<evidence type="ECO:0000313" key="1">
    <source>
        <dbReference type="EMBL" id="RPA75159.1"/>
    </source>
</evidence>
<sequence length="428" mass="49255">MSTSECDLPAPALDPYDAFIKKTFDGLPAEKEKRRAVRYLQEALAEFLYFNDETMFNGFMVAELRFDLSDVYPPPKDLPEEHELGEYTKHTRLLGRLGLDDVIRNDVRASLSLGPTAVPADCQSETGGPCPHIPTDFFFLDPLEHFSAEELGQFRTSKIAKYLKDEEKLSVDSQHSYPDFISTGSGVFLLFDFASSAAPRSVEILSTKAYVVDGTVNHDIDQITTGSVEALTKQTITYSNSIIAMLWLRFIPLLSTTNSPNCDEKGHSGYERLSRIILTEPETESPRLSWRWWLVEQEIDRVTMESGAHEENIEECQLYQTLQEDKFYPQERMELSILVFRGAFKAFARWMRVRAVVDARIRVLAKQRKYLEVMEVIRGHVTNDSEYSDNIERILFFLGFIQFLDRHRSPSVDERILRHLYGHPREQL</sequence>
<evidence type="ECO:0000313" key="2">
    <source>
        <dbReference type="Proteomes" id="UP000275078"/>
    </source>
</evidence>
<dbReference type="AlphaFoldDB" id="A0A3N4HN45"/>
<dbReference type="EMBL" id="ML119770">
    <property type="protein sequence ID" value="RPA75159.1"/>
    <property type="molecule type" value="Genomic_DNA"/>
</dbReference>
<keyword evidence="2" id="KW-1185">Reference proteome</keyword>
<organism evidence="1 2">
    <name type="scientific">Ascobolus immersus RN42</name>
    <dbReference type="NCBI Taxonomy" id="1160509"/>
    <lineage>
        <taxon>Eukaryota</taxon>
        <taxon>Fungi</taxon>
        <taxon>Dikarya</taxon>
        <taxon>Ascomycota</taxon>
        <taxon>Pezizomycotina</taxon>
        <taxon>Pezizomycetes</taxon>
        <taxon>Pezizales</taxon>
        <taxon>Ascobolaceae</taxon>
        <taxon>Ascobolus</taxon>
    </lineage>
</organism>